<dbReference type="RefSeq" id="WP_006078195.1">
    <property type="nucleotide sequence ID" value="NZ_AOMD01000025.1"/>
</dbReference>
<evidence type="ECO:0000256" key="2">
    <source>
        <dbReference type="ARBA" id="ARBA00023125"/>
    </source>
</evidence>
<dbReference type="InterPro" id="IPR036388">
    <property type="entry name" value="WH-like_DNA-bd_sf"/>
</dbReference>
<evidence type="ECO:0000256" key="3">
    <source>
        <dbReference type="ARBA" id="ARBA00023163"/>
    </source>
</evidence>
<proteinExistence type="predicted"/>
<dbReference type="InterPro" id="IPR002577">
    <property type="entry name" value="HTH_HxlR"/>
</dbReference>
<name>M0MHL0_9EURY</name>
<gene>
    <name evidence="5" type="ORF">C449_11678</name>
</gene>
<dbReference type="InParanoid" id="M0MHL0"/>
<accession>M0MHL0</accession>
<dbReference type="SUPFAM" id="SSF46785">
    <property type="entry name" value="Winged helix' DNA-binding domain"/>
    <property type="match status" value="1"/>
</dbReference>
<dbReference type="InterPro" id="IPR036390">
    <property type="entry name" value="WH_DNA-bd_sf"/>
</dbReference>
<dbReference type="STRING" id="1227455.C449_11678"/>
<comment type="caution">
    <text evidence="5">The sequence shown here is derived from an EMBL/GenBank/DDBJ whole genome shotgun (WGS) entry which is preliminary data.</text>
</comment>
<evidence type="ECO:0000313" key="6">
    <source>
        <dbReference type="Proteomes" id="UP000011669"/>
    </source>
</evidence>
<dbReference type="InterPro" id="IPR011991">
    <property type="entry name" value="ArsR-like_HTH"/>
</dbReference>
<keyword evidence="3" id="KW-0804">Transcription</keyword>
<dbReference type="CDD" id="cd00090">
    <property type="entry name" value="HTH_ARSR"/>
    <property type="match status" value="1"/>
</dbReference>
<dbReference type="OrthoDB" id="10490at2157"/>
<dbReference type="PATRIC" id="fig|1227455.4.peg.2394"/>
<dbReference type="PANTHER" id="PTHR33204:SF37">
    <property type="entry name" value="HTH-TYPE TRANSCRIPTIONAL REGULATOR YODB"/>
    <property type="match status" value="1"/>
</dbReference>
<reference evidence="5 6" key="1">
    <citation type="journal article" date="2014" name="PLoS Genet.">
        <title>Phylogenetically driven sequencing of extremely halophilic archaea reveals strategies for static and dynamic osmo-response.</title>
        <authorList>
            <person name="Becker E.A."/>
            <person name="Seitzer P.M."/>
            <person name="Tritt A."/>
            <person name="Larsen D."/>
            <person name="Krusor M."/>
            <person name="Yao A.I."/>
            <person name="Wu D."/>
            <person name="Madern D."/>
            <person name="Eisen J.A."/>
            <person name="Darling A.E."/>
            <person name="Facciotti M.T."/>
        </authorList>
    </citation>
    <scope>NUCLEOTIDE SEQUENCE [LARGE SCALE GENOMIC DNA]</scope>
    <source>
        <strain evidence="5 6">DSM 5350</strain>
    </source>
</reference>
<organism evidence="5 6">
    <name type="scientific">Halococcus saccharolyticus DSM 5350</name>
    <dbReference type="NCBI Taxonomy" id="1227455"/>
    <lineage>
        <taxon>Archaea</taxon>
        <taxon>Methanobacteriati</taxon>
        <taxon>Methanobacteriota</taxon>
        <taxon>Stenosarchaea group</taxon>
        <taxon>Halobacteria</taxon>
        <taxon>Halobacteriales</taxon>
        <taxon>Halococcaceae</taxon>
        <taxon>Halococcus</taxon>
    </lineage>
</organism>
<dbReference type="Pfam" id="PF01638">
    <property type="entry name" value="HxlR"/>
    <property type="match status" value="1"/>
</dbReference>
<keyword evidence="1" id="KW-0805">Transcription regulation</keyword>
<sequence length="145" mass="16315">MNEKSPERAAIEPPESATEESSEWRAVWHGLHQALRGKWAMHVLRLLFEGPRGFNEMRRELDGPTAKTLSERLTELRCHGLVERHVEATSPPSTRYELTPAGRRFVAVLRELEVEVDLVECGCAEECEVATVDAERTAAATEECC</sequence>
<evidence type="ECO:0000259" key="4">
    <source>
        <dbReference type="PROSITE" id="PS51118"/>
    </source>
</evidence>
<dbReference type="PROSITE" id="PS51118">
    <property type="entry name" value="HTH_HXLR"/>
    <property type="match status" value="1"/>
</dbReference>
<evidence type="ECO:0000313" key="5">
    <source>
        <dbReference type="EMBL" id="EMA44184.1"/>
    </source>
</evidence>
<keyword evidence="2" id="KW-0238">DNA-binding</keyword>
<dbReference type="GO" id="GO:0003677">
    <property type="term" value="F:DNA binding"/>
    <property type="evidence" value="ECO:0007669"/>
    <property type="project" value="UniProtKB-KW"/>
</dbReference>
<protein>
    <submittedName>
        <fullName evidence="5">Transcriptional regulator, HxlR family protein</fullName>
    </submittedName>
</protein>
<dbReference type="Gene3D" id="1.10.10.10">
    <property type="entry name" value="Winged helix-like DNA-binding domain superfamily/Winged helix DNA-binding domain"/>
    <property type="match status" value="1"/>
</dbReference>
<evidence type="ECO:0000256" key="1">
    <source>
        <dbReference type="ARBA" id="ARBA00023015"/>
    </source>
</evidence>
<keyword evidence="6" id="KW-1185">Reference proteome</keyword>
<feature type="domain" description="HTH hxlR-type" evidence="4">
    <location>
        <begin position="26"/>
        <end position="124"/>
    </location>
</feature>
<dbReference type="Proteomes" id="UP000011669">
    <property type="component" value="Unassembled WGS sequence"/>
</dbReference>
<dbReference type="PANTHER" id="PTHR33204">
    <property type="entry name" value="TRANSCRIPTIONAL REGULATOR, MARR FAMILY"/>
    <property type="match status" value="1"/>
</dbReference>
<dbReference type="AlphaFoldDB" id="M0MHL0"/>
<dbReference type="EMBL" id="AOMD01000025">
    <property type="protein sequence ID" value="EMA44184.1"/>
    <property type="molecule type" value="Genomic_DNA"/>
</dbReference>